<organism evidence="6">
    <name type="scientific">marine sediment metagenome</name>
    <dbReference type="NCBI Taxonomy" id="412755"/>
    <lineage>
        <taxon>unclassified sequences</taxon>
        <taxon>metagenomes</taxon>
        <taxon>ecological metagenomes</taxon>
    </lineage>
</organism>
<accession>A0A0F9AI85</accession>
<evidence type="ECO:0000256" key="4">
    <source>
        <dbReference type="ARBA" id="ARBA00022989"/>
    </source>
</evidence>
<protein>
    <recommendedName>
        <fullName evidence="7">Major facilitator superfamily (MFS) profile domain-containing protein</fullName>
    </recommendedName>
</protein>
<dbReference type="AlphaFoldDB" id="A0A0F9AI85"/>
<dbReference type="GO" id="GO:0022857">
    <property type="term" value="F:transmembrane transporter activity"/>
    <property type="evidence" value="ECO:0007669"/>
    <property type="project" value="TreeGrafter"/>
</dbReference>
<comment type="caution">
    <text evidence="6">The sequence shown here is derived from an EMBL/GenBank/DDBJ whole genome shotgun (WGS) entry which is preliminary data.</text>
</comment>
<keyword evidence="2" id="KW-1003">Cell membrane</keyword>
<name>A0A0F9AI85_9ZZZZ</name>
<evidence type="ECO:0008006" key="7">
    <source>
        <dbReference type="Google" id="ProtNLM"/>
    </source>
</evidence>
<evidence type="ECO:0000256" key="5">
    <source>
        <dbReference type="ARBA" id="ARBA00023136"/>
    </source>
</evidence>
<evidence type="ECO:0000313" key="6">
    <source>
        <dbReference type="EMBL" id="KKK71866.1"/>
    </source>
</evidence>
<dbReference type="GO" id="GO:0005886">
    <property type="term" value="C:plasma membrane"/>
    <property type="evidence" value="ECO:0007669"/>
    <property type="project" value="UniProtKB-SubCell"/>
</dbReference>
<dbReference type="InterPro" id="IPR050189">
    <property type="entry name" value="MFS_Efflux_Transporters"/>
</dbReference>
<reference evidence="6" key="1">
    <citation type="journal article" date="2015" name="Nature">
        <title>Complex archaea that bridge the gap between prokaryotes and eukaryotes.</title>
        <authorList>
            <person name="Spang A."/>
            <person name="Saw J.H."/>
            <person name="Jorgensen S.L."/>
            <person name="Zaremba-Niedzwiedzka K."/>
            <person name="Martijn J."/>
            <person name="Lind A.E."/>
            <person name="van Eijk R."/>
            <person name="Schleper C."/>
            <person name="Guy L."/>
            <person name="Ettema T.J."/>
        </authorList>
    </citation>
    <scope>NUCLEOTIDE SEQUENCE</scope>
</reference>
<proteinExistence type="predicted"/>
<feature type="non-terminal residue" evidence="6">
    <location>
        <position position="49"/>
    </location>
</feature>
<comment type="subcellular location">
    <subcellularLocation>
        <location evidence="1">Cell membrane</location>
        <topology evidence="1">Multi-pass membrane protein</topology>
    </subcellularLocation>
</comment>
<gene>
    <name evidence="6" type="ORF">LCGC14_2909640</name>
</gene>
<evidence type="ECO:0000256" key="2">
    <source>
        <dbReference type="ARBA" id="ARBA00022475"/>
    </source>
</evidence>
<dbReference type="SUPFAM" id="SSF103473">
    <property type="entry name" value="MFS general substrate transporter"/>
    <property type="match status" value="1"/>
</dbReference>
<evidence type="ECO:0000256" key="3">
    <source>
        <dbReference type="ARBA" id="ARBA00022692"/>
    </source>
</evidence>
<dbReference type="InterPro" id="IPR036259">
    <property type="entry name" value="MFS_trans_sf"/>
</dbReference>
<keyword evidence="5" id="KW-0472">Membrane</keyword>
<keyword evidence="4" id="KW-1133">Transmembrane helix</keyword>
<dbReference type="EMBL" id="LAZR01057539">
    <property type="protein sequence ID" value="KKK71866.1"/>
    <property type="molecule type" value="Genomic_DNA"/>
</dbReference>
<dbReference type="PANTHER" id="PTHR43124:SF8">
    <property type="entry name" value="INNER MEMBRANE TRANSPORT PROTEIN YDHP"/>
    <property type="match status" value="1"/>
</dbReference>
<sequence>MMPLALWALTLSAFAIGTTEFVIVGLVPTIAGDLGVSLPSAGLLVSLYA</sequence>
<dbReference type="PANTHER" id="PTHR43124">
    <property type="entry name" value="PURINE EFFLUX PUMP PBUE"/>
    <property type="match status" value="1"/>
</dbReference>
<evidence type="ECO:0000256" key="1">
    <source>
        <dbReference type="ARBA" id="ARBA00004651"/>
    </source>
</evidence>
<keyword evidence="3" id="KW-0812">Transmembrane</keyword>